<evidence type="ECO:0000256" key="8">
    <source>
        <dbReference type="SAM" id="MobiDB-lite"/>
    </source>
</evidence>
<feature type="transmembrane region" description="Helical" evidence="9">
    <location>
        <begin position="382"/>
        <end position="415"/>
    </location>
</feature>
<feature type="transmembrane region" description="Helical" evidence="9">
    <location>
        <begin position="36"/>
        <end position="53"/>
    </location>
</feature>
<evidence type="ECO:0000256" key="4">
    <source>
        <dbReference type="ARBA" id="ARBA00022692"/>
    </source>
</evidence>
<organism evidence="10 11">
    <name type="scientific">Actinoplanes philippinensis</name>
    <dbReference type="NCBI Taxonomy" id="35752"/>
    <lineage>
        <taxon>Bacteria</taxon>
        <taxon>Bacillati</taxon>
        <taxon>Actinomycetota</taxon>
        <taxon>Actinomycetes</taxon>
        <taxon>Micromonosporales</taxon>
        <taxon>Micromonosporaceae</taxon>
        <taxon>Actinoplanes</taxon>
    </lineage>
</organism>
<feature type="transmembrane region" description="Helical" evidence="9">
    <location>
        <begin position="271"/>
        <end position="288"/>
    </location>
</feature>
<proteinExistence type="inferred from homology"/>
<dbReference type="AlphaFoldDB" id="A0A1I2GWF7"/>
<evidence type="ECO:0000256" key="6">
    <source>
        <dbReference type="ARBA" id="ARBA00023136"/>
    </source>
</evidence>
<evidence type="ECO:0000313" key="10">
    <source>
        <dbReference type="EMBL" id="SFF21470.1"/>
    </source>
</evidence>
<dbReference type="GO" id="GO:0015128">
    <property type="term" value="F:gluconate transmembrane transporter activity"/>
    <property type="evidence" value="ECO:0007669"/>
    <property type="project" value="InterPro"/>
</dbReference>
<keyword evidence="2" id="KW-0813">Transport</keyword>
<keyword evidence="4 9" id="KW-0812">Transmembrane</keyword>
<evidence type="ECO:0000256" key="1">
    <source>
        <dbReference type="ARBA" id="ARBA00004651"/>
    </source>
</evidence>
<protein>
    <submittedName>
        <fullName evidence="10">Gluconate:H+ symporter, GntP family</fullName>
    </submittedName>
</protein>
<feature type="transmembrane region" description="Helical" evidence="9">
    <location>
        <begin position="107"/>
        <end position="140"/>
    </location>
</feature>
<dbReference type="STRING" id="35752.SAMN05421541_107220"/>
<dbReference type="OrthoDB" id="4325159at2"/>
<comment type="subcellular location">
    <subcellularLocation>
        <location evidence="1">Cell membrane</location>
        <topology evidence="1">Multi-pass membrane protein</topology>
    </subcellularLocation>
</comment>
<sequence>MTETITDAGTAQLVLAAVLGIAAVVLLIAWAKWHPFLALITGAGVLGLAAGAAPADTVDSFTKGLGTTAGGVGVLIALGSMVGALLAESGGADGIVNRIVNGVSGAALPWAMAGVAALIGLPLFFEVGVVLLVPIVLLVARRTDVGLLRLGIPALAGLSVLHGLVPPHPGPLVAIDSLQADLGLTLMLGLICAVPTVIVAGPVFGNFIAKRIPLPVPALLSASSGPAATGADRPATGPVGGQDFVDRDDLADPVGPGRTVDEQLGPRRNPGFWAAVLTVLLPVALMLARGAAELLLPEGDAVRDVLEVIGEPVVALLAGVFVAMWALGKRAGFDRRETNAVLGGALPPIAGILLIVAAGGGFKQVLVDAGVGNVIADAARDANINALLLGFLVAVGIRVATGSATVATITAAGIVAPLAATLDRPEVSLLALAIGAGSLFFSHVNDAGFWMVKEYFGMTVGQTIKTWSIMETIISVVGFACVMLLSLFI</sequence>
<keyword evidence="6 9" id="KW-0472">Membrane</keyword>
<feature type="transmembrane region" description="Helical" evidence="9">
    <location>
        <begin position="308"/>
        <end position="328"/>
    </location>
</feature>
<evidence type="ECO:0000256" key="5">
    <source>
        <dbReference type="ARBA" id="ARBA00022989"/>
    </source>
</evidence>
<name>A0A1I2GWF7_9ACTN</name>
<evidence type="ECO:0000256" key="3">
    <source>
        <dbReference type="ARBA" id="ARBA00022475"/>
    </source>
</evidence>
<dbReference type="PANTHER" id="PTHR30354:SF22">
    <property type="entry name" value="HIGH-AFFINITY GLUCONATE TRANSPORTER"/>
    <property type="match status" value="1"/>
</dbReference>
<dbReference type="GO" id="GO:0005886">
    <property type="term" value="C:plasma membrane"/>
    <property type="evidence" value="ECO:0007669"/>
    <property type="project" value="UniProtKB-SubCell"/>
</dbReference>
<comment type="similarity">
    <text evidence="7">Belongs to the GntP permease family.</text>
</comment>
<feature type="transmembrane region" description="Helical" evidence="9">
    <location>
        <begin position="65"/>
        <end position="87"/>
    </location>
</feature>
<dbReference type="Pfam" id="PF02447">
    <property type="entry name" value="GntP_permease"/>
    <property type="match status" value="2"/>
</dbReference>
<keyword evidence="3" id="KW-1003">Cell membrane</keyword>
<feature type="transmembrane region" description="Helical" evidence="9">
    <location>
        <begin position="147"/>
        <end position="165"/>
    </location>
</feature>
<dbReference type="EMBL" id="FONV01000007">
    <property type="protein sequence ID" value="SFF21470.1"/>
    <property type="molecule type" value="Genomic_DNA"/>
</dbReference>
<dbReference type="InterPro" id="IPR003474">
    <property type="entry name" value="Glcn_transporter"/>
</dbReference>
<feature type="transmembrane region" description="Helical" evidence="9">
    <location>
        <begin position="340"/>
        <end position="362"/>
    </location>
</feature>
<dbReference type="PANTHER" id="PTHR30354">
    <property type="entry name" value="GNT FAMILY GLUCONATE TRANSPORTER"/>
    <property type="match status" value="1"/>
</dbReference>
<dbReference type="Proteomes" id="UP000199645">
    <property type="component" value="Unassembled WGS sequence"/>
</dbReference>
<evidence type="ECO:0000256" key="7">
    <source>
        <dbReference type="ARBA" id="ARBA00049663"/>
    </source>
</evidence>
<keyword evidence="11" id="KW-1185">Reference proteome</keyword>
<feature type="transmembrane region" description="Helical" evidence="9">
    <location>
        <begin position="464"/>
        <end position="488"/>
    </location>
</feature>
<dbReference type="RefSeq" id="WP_093616178.1">
    <property type="nucleotide sequence ID" value="NZ_BOMT01000043.1"/>
</dbReference>
<feature type="transmembrane region" description="Helical" evidence="9">
    <location>
        <begin position="427"/>
        <end position="444"/>
    </location>
</feature>
<evidence type="ECO:0000256" key="9">
    <source>
        <dbReference type="SAM" id="Phobius"/>
    </source>
</evidence>
<feature type="transmembrane region" description="Helical" evidence="9">
    <location>
        <begin position="185"/>
        <end position="209"/>
    </location>
</feature>
<accession>A0A1I2GWF7</accession>
<dbReference type="PIRSF" id="PIRSF002746">
    <property type="entry name" value="Gluconate_transporter"/>
    <property type="match status" value="1"/>
</dbReference>
<evidence type="ECO:0000313" key="11">
    <source>
        <dbReference type="Proteomes" id="UP000199645"/>
    </source>
</evidence>
<evidence type="ECO:0000256" key="2">
    <source>
        <dbReference type="ARBA" id="ARBA00022448"/>
    </source>
</evidence>
<keyword evidence="5 9" id="KW-1133">Transmembrane helix</keyword>
<reference evidence="10 11" key="1">
    <citation type="submission" date="2016-10" db="EMBL/GenBank/DDBJ databases">
        <authorList>
            <person name="de Groot N.N."/>
        </authorList>
    </citation>
    <scope>NUCLEOTIDE SEQUENCE [LARGE SCALE GENOMIC DNA]</scope>
    <source>
        <strain evidence="10 11">DSM 43019</strain>
    </source>
</reference>
<gene>
    <name evidence="10" type="ORF">SAMN05421541_107220</name>
</gene>
<feature type="transmembrane region" description="Helical" evidence="9">
    <location>
        <begin position="12"/>
        <end position="30"/>
    </location>
</feature>
<feature type="region of interest" description="Disordered" evidence="8">
    <location>
        <begin position="227"/>
        <end position="263"/>
    </location>
</feature>